<dbReference type="Proteomes" id="UP000489961">
    <property type="component" value="Unassembled WGS sequence"/>
</dbReference>
<dbReference type="InterPro" id="IPR018931">
    <property type="entry name" value="DUF2520"/>
</dbReference>
<dbReference type="InterPro" id="IPR028939">
    <property type="entry name" value="P5C_Rdtase_cat_N"/>
</dbReference>
<dbReference type="InterPro" id="IPR008927">
    <property type="entry name" value="6-PGluconate_DH-like_C_sf"/>
</dbReference>
<feature type="domain" description="Pyrroline-5-carboxylate reductase catalytic N-terminal" evidence="2">
    <location>
        <begin position="9"/>
        <end position="96"/>
    </location>
</feature>
<protein>
    <submittedName>
        <fullName evidence="4">Pyrroline-5-carboxylate reductase</fullName>
    </submittedName>
</protein>
<dbReference type="Pfam" id="PF10728">
    <property type="entry name" value="DUF2520"/>
    <property type="match status" value="1"/>
</dbReference>
<dbReference type="Gene3D" id="3.40.50.720">
    <property type="entry name" value="NAD(P)-binding Rossmann-like Domain"/>
    <property type="match status" value="1"/>
</dbReference>
<reference evidence="4 5" key="1">
    <citation type="submission" date="2020-02" db="EMBL/GenBank/DDBJ databases">
        <authorList>
            <person name="Chaudhuri R."/>
        </authorList>
    </citation>
    <scope>NUCLEOTIDE SEQUENCE [LARGE SCALE GENOMIC DNA]</scope>
    <source>
        <strain evidence="4">SFB21</strain>
    </source>
</reference>
<organism evidence="4 5">
    <name type="scientific">Acinetobacter bouvetii</name>
    <dbReference type="NCBI Taxonomy" id="202951"/>
    <lineage>
        <taxon>Bacteria</taxon>
        <taxon>Pseudomonadati</taxon>
        <taxon>Pseudomonadota</taxon>
        <taxon>Gammaproteobacteria</taxon>
        <taxon>Moraxellales</taxon>
        <taxon>Moraxellaceae</taxon>
        <taxon>Acinetobacter</taxon>
    </lineage>
</organism>
<evidence type="ECO:0000256" key="1">
    <source>
        <dbReference type="ARBA" id="ARBA00023002"/>
    </source>
</evidence>
<sequence>MKKCEVIMRISFIGAGRVAHHLAAVLSQQHQIVQIYSRTLAHAQTLAQQTGATAISKMMELHPDIDLVIIAVSDQAIASVIAELHQQLPEVLVVHTSGSTDIEILTQVHARAGVFYPLQTFSLDREIAWVETPLFVEAKSEQDLALLTELAHQLSHRVYSYSSAQRLSLHLAAVFACNFSNYCYDMAKQIVDAQQVDFSLLYPLIVETANKAVQHDPKQMQTGPAMRGDQNILNMHQQMLDDAQREDLKEIYHLMSQQIFQSHHPQSQ</sequence>
<dbReference type="PANTHER" id="PTHR40459:SF1">
    <property type="entry name" value="CONSERVED HYPOTHETICAL ALANINE AND LEUCINE RICH PROTEIN"/>
    <property type="match status" value="1"/>
</dbReference>
<evidence type="ECO:0000259" key="3">
    <source>
        <dbReference type="Pfam" id="PF10728"/>
    </source>
</evidence>
<dbReference type="GO" id="GO:0016491">
    <property type="term" value="F:oxidoreductase activity"/>
    <property type="evidence" value="ECO:0007669"/>
    <property type="project" value="UniProtKB-KW"/>
</dbReference>
<dbReference type="EMBL" id="CADDTS010000025">
    <property type="protein sequence ID" value="CAB1214146.1"/>
    <property type="molecule type" value="Genomic_DNA"/>
</dbReference>
<keyword evidence="1" id="KW-0560">Oxidoreductase</keyword>
<evidence type="ECO:0000313" key="4">
    <source>
        <dbReference type="EMBL" id="CAB1214146.1"/>
    </source>
</evidence>
<comment type="caution">
    <text evidence="4">The sequence shown here is derived from an EMBL/GenBank/DDBJ whole genome shotgun (WGS) entry which is preliminary data.</text>
</comment>
<gene>
    <name evidence="4" type="ORF">SFB21_1457</name>
</gene>
<accession>A0A811GD52</accession>
<dbReference type="PANTHER" id="PTHR40459">
    <property type="entry name" value="CONSERVED HYPOTHETICAL ALANINE AND LEUCINE RICH PROTEIN"/>
    <property type="match status" value="1"/>
</dbReference>
<evidence type="ECO:0000259" key="2">
    <source>
        <dbReference type="Pfam" id="PF03807"/>
    </source>
</evidence>
<dbReference type="InterPro" id="IPR037108">
    <property type="entry name" value="TM1727-like_C_sf"/>
</dbReference>
<dbReference type="SUPFAM" id="SSF48179">
    <property type="entry name" value="6-phosphogluconate dehydrogenase C-terminal domain-like"/>
    <property type="match status" value="1"/>
</dbReference>
<dbReference type="AlphaFoldDB" id="A0A811GD52"/>
<evidence type="ECO:0000313" key="5">
    <source>
        <dbReference type="Proteomes" id="UP000489961"/>
    </source>
</evidence>
<dbReference type="Pfam" id="PF03807">
    <property type="entry name" value="F420_oxidored"/>
    <property type="match status" value="1"/>
</dbReference>
<dbReference type="InterPro" id="IPR036291">
    <property type="entry name" value="NAD(P)-bd_dom_sf"/>
</dbReference>
<dbReference type="SUPFAM" id="SSF51735">
    <property type="entry name" value="NAD(P)-binding Rossmann-fold domains"/>
    <property type="match status" value="1"/>
</dbReference>
<name>A0A811GD52_9GAMM</name>
<feature type="domain" description="DUF2520" evidence="3">
    <location>
        <begin position="133"/>
        <end position="259"/>
    </location>
</feature>
<proteinExistence type="predicted"/>
<dbReference type="Gene3D" id="1.10.1040.20">
    <property type="entry name" value="ProC-like, C-terminal domain"/>
    <property type="match status" value="1"/>
</dbReference>